<dbReference type="CDD" id="cd04730">
    <property type="entry name" value="NPD_like"/>
    <property type="match status" value="1"/>
</dbReference>
<evidence type="ECO:0000313" key="5">
    <source>
        <dbReference type="Proteomes" id="UP001174691"/>
    </source>
</evidence>
<keyword evidence="4" id="KW-0223">Dioxygenase</keyword>
<keyword evidence="5" id="KW-1185">Reference proteome</keyword>
<keyword evidence="1" id="KW-0285">Flavoprotein</keyword>
<dbReference type="Proteomes" id="UP001174691">
    <property type="component" value="Unassembled WGS sequence"/>
</dbReference>
<organism evidence="4 5">
    <name type="scientific">Coniochaeta hoffmannii</name>
    <dbReference type="NCBI Taxonomy" id="91930"/>
    <lineage>
        <taxon>Eukaryota</taxon>
        <taxon>Fungi</taxon>
        <taxon>Dikarya</taxon>
        <taxon>Ascomycota</taxon>
        <taxon>Pezizomycotina</taxon>
        <taxon>Sordariomycetes</taxon>
        <taxon>Sordariomycetidae</taxon>
        <taxon>Coniochaetales</taxon>
        <taxon>Coniochaetaceae</taxon>
        <taxon>Coniochaeta</taxon>
    </lineage>
</organism>
<dbReference type="InterPro" id="IPR004136">
    <property type="entry name" value="NMO"/>
</dbReference>
<protein>
    <submittedName>
        <fullName evidence="4">2-nitropropane dioxygenase</fullName>
    </submittedName>
</protein>
<evidence type="ECO:0000256" key="2">
    <source>
        <dbReference type="ARBA" id="ARBA00022643"/>
    </source>
</evidence>
<dbReference type="GO" id="GO:0018580">
    <property type="term" value="F:nitronate monooxygenase activity"/>
    <property type="evidence" value="ECO:0007669"/>
    <property type="project" value="InterPro"/>
</dbReference>
<keyword evidence="2" id="KW-0288">FMN</keyword>
<comment type="caution">
    <text evidence="4">The sequence shown here is derived from an EMBL/GenBank/DDBJ whole genome shotgun (WGS) entry which is preliminary data.</text>
</comment>
<sequence>MDKINPFRHKPQTIIRPLLSALFPATTQPLIISAPMLGVSTGRLAAAVSSAGGLGFVAGGYDFTPGSAQLGTLSSELAVAREALDLADRPLTPVPVGVGFILCHASASRFEETALPLLVEHSPQAVWLFAPGPDPAEGAEVQGGIVAALKHAGFTVFIQVGSVGAARQAVKDGADVIVAQGVDAGGHQYAKGAGVISLVPEVRSMLDEEFAGKEVGLVAAGGIVDGRGLAAALALGAEGVAMGTRFVVCHESGAPEYRRKAILGAVDGGVSTAKTTFHDEILGTTVWPGFYDGRAVAGDSYKDHADGVPMEENRKKFKAAKEAGDDSRMVTWAGTGVGLVKKDIPAANILREVREEAIKRIEYLQSFVPHKK</sequence>
<gene>
    <name evidence="4" type="ORF">NKR19_g1656</name>
</gene>
<evidence type="ECO:0000313" key="4">
    <source>
        <dbReference type="EMBL" id="KAJ9162127.1"/>
    </source>
</evidence>
<evidence type="ECO:0000256" key="1">
    <source>
        <dbReference type="ARBA" id="ARBA00022630"/>
    </source>
</evidence>
<reference evidence="4" key="1">
    <citation type="submission" date="2022-07" db="EMBL/GenBank/DDBJ databases">
        <title>Fungi with potential for degradation of polypropylene.</title>
        <authorList>
            <person name="Gostincar C."/>
        </authorList>
    </citation>
    <scope>NUCLEOTIDE SEQUENCE</scope>
    <source>
        <strain evidence="4">EXF-13287</strain>
    </source>
</reference>
<dbReference type="AlphaFoldDB" id="A0AA38VNY0"/>
<accession>A0AA38VNY0</accession>
<dbReference type="PANTHER" id="PTHR32332:SF34">
    <property type="entry name" value="2-NITROPROPANE DIOXYGENASE FAMILY, PUTATIVE-RELATED"/>
    <property type="match status" value="1"/>
</dbReference>
<dbReference type="EMBL" id="JANBVN010000015">
    <property type="protein sequence ID" value="KAJ9162127.1"/>
    <property type="molecule type" value="Genomic_DNA"/>
</dbReference>
<dbReference type="GO" id="GO:0051213">
    <property type="term" value="F:dioxygenase activity"/>
    <property type="evidence" value="ECO:0007669"/>
    <property type="project" value="UniProtKB-KW"/>
</dbReference>
<dbReference type="PANTHER" id="PTHR32332">
    <property type="entry name" value="2-NITROPROPANE DIOXYGENASE"/>
    <property type="match status" value="1"/>
</dbReference>
<evidence type="ECO:0000256" key="3">
    <source>
        <dbReference type="ARBA" id="ARBA00023002"/>
    </source>
</evidence>
<dbReference type="SUPFAM" id="SSF51412">
    <property type="entry name" value="Inosine monophosphate dehydrogenase (IMPDH)"/>
    <property type="match status" value="1"/>
</dbReference>
<dbReference type="InterPro" id="IPR013785">
    <property type="entry name" value="Aldolase_TIM"/>
</dbReference>
<keyword evidence="3" id="KW-0560">Oxidoreductase</keyword>
<proteinExistence type="predicted"/>
<name>A0AA38VNY0_9PEZI</name>
<dbReference type="Pfam" id="PF03060">
    <property type="entry name" value="NMO"/>
    <property type="match status" value="2"/>
</dbReference>
<dbReference type="Gene3D" id="3.20.20.70">
    <property type="entry name" value="Aldolase class I"/>
    <property type="match status" value="1"/>
</dbReference>